<dbReference type="AlphaFoldDB" id="A0A644ZS85"/>
<feature type="region of interest" description="Disordered" evidence="1">
    <location>
        <begin position="1"/>
        <end position="23"/>
    </location>
</feature>
<evidence type="ECO:0000313" key="2">
    <source>
        <dbReference type="EMBL" id="MPM43712.1"/>
    </source>
</evidence>
<name>A0A644ZS85_9ZZZZ</name>
<reference evidence="2" key="1">
    <citation type="submission" date="2019-08" db="EMBL/GenBank/DDBJ databases">
        <authorList>
            <person name="Kucharzyk K."/>
            <person name="Murdoch R.W."/>
            <person name="Higgins S."/>
            <person name="Loffler F."/>
        </authorList>
    </citation>
    <scope>NUCLEOTIDE SEQUENCE</scope>
</reference>
<gene>
    <name evidence="2" type="ORF">SDC9_90389</name>
</gene>
<accession>A0A644ZS85</accession>
<comment type="caution">
    <text evidence="2">The sequence shown here is derived from an EMBL/GenBank/DDBJ whole genome shotgun (WGS) entry which is preliminary data.</text>
</comment>
<organism evidence="2">
    <name type="scientific">bioreactor metagenome</name>
    <dbReference type="NCBI Taxonomy" id="1076179"/>
    <lineage>
        <taxon>unclassified sequences</taxon>
        <taxon>metagenomes</taxon>
        <taxon>ecological metagenomes</taxon>
    </lineage>
</organism>
<evidence type="ECO:0000256" key="1">
    <source>
        <dbReference type="SAM" id="MobiDB-lite"/>
    </source>
</evidence>
<feature type="region of interest" description="Disordered" evidence="1">
    <location>
        <begin position="75"/>
        <end position="103"/>
    </location>
</feature>
<protein>
    <submittedName>
        <fullName evidence="2">Uncharacterized protein</fullName>
    </submittedName>
</protein>
<feature type="region of interest" description="Disordered" evidence="1">
    <location>
        <begin position="35"/>
        <end position="54"/>
    </location>
</feature>
<feature type="compositionally biased region" description="Basic and acidic residues" evidence="1">
    <location>
        <begin position="82"/>
        <end position="103"/>
    </location>
</feature>
<dbReference type="EMBL" id="VSSQ01010205">
    <property type="protein sequence ID" value="MPM43712.1"/>
    <property type="molecule type" value="Genomic_DNA"/>
</dbReference>
<proteinExistence type="predicted"/>
<sequence>MRLDELAKQQRQHHRRQKADQHIERELLRAALGGKLDDGGADALPVHQDDGKDRAGLDRYVEHLRLFAVEPEQCARKNQVAGRRDGKKFGQPLDHPHDDGLEQ</sequence>